<evidence type="ECO:0000313" key="2">
    <source>
        <dbReference type="Proteomes" id="UP000176558"/>
    </source>
</evidence>
<protein>
    <recommendedName>
        <fullName evidence="3">LTD domain-containing protein</fullName>
    </recommendedName>
</protein>
<dbReference type="Proteomes" id="UP000176558">
    <property type="component" value="Unassembled WGS sequence"/>
</dbReference>
<organism evidence="1 2">
    <name type="scientific">Candidatus Zambryskibacteria bacterium RIFCSPLOWO2_12_FULL_39_23</name>
    <dbReference type="NCBI Taxonomy" id="1802776"/>
    <lineage>
        <taxon>Bacteria</taxon>
        <taxon>Candidatus Zambryskiibacteriota</taxon>
    </lineage>
</organism>
<gene>
    <name evidence="1" type="ORF">A3G99_03065</name>
</gene>
<comment type="caution">
    <text evidence="1">The sequence shown here is derived from an EMBL/GenBank/DDBJ whole genome shotgun (WGS) entry which is preliminary data.</text>
</comment>
<reference evidence="1 2" key="1">
    <citation type="journal article" date="2016" name="Nat. Commun.">
        <title>Thousands of microbial genomes shed light on interconnected biogeochemical processes in an aquifer system.</title>
        <authorList>
            <person name="Anantharaman K."/>
            <person name="Brown C.T."/>
            <person name="Hug L.A."/>
            <person name="Sharon I."/>
            <person name="Castelle C.J."/>
            <person name="Probst A.J."/>
            <person name="Thomas B.C."/>
            <person name="Singh A."/>
            <person name="Wilkins M.J."/>
            <person name="Karaoz U."/>
            <person name="Brodie E.L."/>
            <person name="Williams K.H."/>
            <person name="Hubbard S.S."/>
            <person name="Banfield J.F."/>
        </authorList>
    </citation>
    <scope>NUCLEOTIDE SEQUENCE [LARGE SCALE GENOMIC DNA]</scope>
</reference>
<name>A0A1G2URQ3_9BACT</name>
<evidence type="ECO:0008006" key="3">
    <source>
        <dbReference type="Google" id="ProtNLM"/>
    </source>
</evidence>
<dbReference type="AlphaFoldDB" id="A0A1G2URQ3"/>
<evidence type="ECO:0000313" key="1">
    <source>
        <dbReference type="EMBL" id="OHB12053.1"/>
    </source>
</evidence>
<proteinExistence type="predicted"/>
<accession>A0A1G2URQ3</accession>
<sequence length="295" mass="33579">MGIIIIMGIIGVALFGGIKGSGNEGLITVQNPNPVQNQNVSQNSASLEYQIKDTEFKVEELKKLVQAEEDKKNNSKYFGMIDLRYANRATDPKQEYLTIQASYSATIPIKMTGWTLKSSSTGTTVNIPKGVYLFFTGTANYEEDIYLAKGEILYLITGISPNGVSFKVNKCSGYLNQFQTYVPYLSSNCPLPRNENLDSIPKTPNNDTCLDYIERFPMCRIQTESLPPSWSYECNNFIYNKINYPSCVDTHKNDSDFYLGEWRVYLRYSESIWKQSREEIVLYDELGKKVSTLKY</sequence>
<dbReference type="EMBL" id="MHWT01000023">
    <property type="protein sequence ID" value="OHB12053.1"/>
    <property type="molecule type" value="Genomic_DNA"/>
</dbReference>